<dbReference type="STRING" id="2316362.A0A4Q2DAG1"/>
<proteinExistence type="predicted"/>
<dbReference type="Gene3D" id="1.10.443.10">
    <property type="entry name" value="Intergrase catalytic core"/>
    <property type="match status" value="1"/>
</dbReference>
<evidence type="ECO:0000256" key="2">
    <source>
        <dbReference type="SAM" id="MobiDB-lite"/>
    </source>
</evidence>
<evidence type="ECO:0000313" key="3">
    <source>
        <dbReference type="EMBL" id="RXW15484.1"/>
    </source>
</evidence>
<keyword evidence="4" id="KW-1185">Reference proteome</keyword>
<feature type="region of interest" description="Disordered" evidence="2">
    <location>
        <begin position="1"/>
        <end position="49"/>
    </location>
</feature>
<sequence>MGSSKSSKPKKALSDTSKASRKGPKKSTKCKTAKKADEKPKKLATTTFSAAQRVLEEATKNNGQSEKTTTSYDGHVQRAQKFIAALANEEAKMDEVWDMNKGYLGFNEEEDDDNTGNGMDVDMESREEGGPAASGMPPELPYALAGEPIKCTPFAIALFMTHKCFVEDCGPSTADGIHAALLSHYNHLDKDGTYRDKWHFDKEKQAWVGNPCRSAIVQDTYRACKHKDGEPERRHSRAMRIEDMTKVHEYFLKDCPKLEEVTDSESLKARTDMLLYMALSTLGWTVWTRNSEITNLQMKHLDFTPPPPPRESSSVPFECYDTFTVNLRNRKNWQRKYEKGEHQLYGHLYYIYPQPQDPAVDVHFHLKQWLKFYGDVLLKRPLQPDDYLFPKIDGPGNVHPKTPMSHPCVQKLINDVATATNLTGAGYFKTHCFRRGGSQYRFMYAPHRERWPMARIRWWGGWAQRESRDTLIRYLLDELSTYEEDHSNAMCPHGPVEHFAQLDGDLETREPTAAEHKEYFVATMKEMRHLQTLPEQIRTTVASAATGTGLVGSHLSSYGPFSAHQNCQPPVHQRFQSACRPQGPLPLPVSVPHALPHVQPLLSQHAISATSTIASSPSTQLPVVQYQPPSQPIPNIGAQNSMFLSSLTGHIIPEIKRSLGADGWLQVVKDWESPDPSRNHLVALRDWPKEWQRKAGMQYHYRKTIAFEFIER</sequence>
<dbReference type="InterPro" id="IPR011010">
    <property type="entry name" value="DNA_brk_join_enz"/>
</dbReference>
<dbReference type="AlphaFoldDB" id="A0A4Q2DAG1"/>
<reference evidence="3 4" key="1">
    <citation type="submission" date="2019-01" db="EMBL/GenBank/DDBJ databases">
        <title>Draft genome sequence of Psathyrella aberdarensis IHI B618.</title>
        <authorList>
            <person name="Buettner E."/>
            <person name="Kellner H."/>
        </authorList>
    </citation>
    <scope>NUCLEOTIDE SEQUENCE [LARGE SCALE GENOMIC DNA]</scope>
    <source>
        <strain evidence="3 4">IHI B618</strain>
    </source>
</reference>
<name>A0A4Q2DAG1_9AGAR</name>
<dbReference type="InterPro" id="IPR013762">
    <property type="entry name" value="Integrase-like_cat_sf"/>
</dbReference>
<evidence type="ECO:0000256" key="1">
    <source>
        <dbReference type="ARBA" id="ARBA00023172"/>
    </source>
</evidence>
<dbReference type="OrthoDB" id="164951at2759"/>
<dbReference type="GO" id="GO:0006310">
    <property type="term" value="P:DNA recombination"/>
    <property type="evidence" value="ECO:0007669"/>
    <property type="project" value="UniProtKB-KW"/>
</dbReference>
<dbReference type="Proteomes" id="UP000290288">
    <property type="component" value="Unassembled WGS sequence"/>
</dbReference>
<keyword evidence="1" id="KW-0233">DNA recombination</keyword>
<comment type="caution">
    <text evidence="3">The sequence shown here is derived from an EMBL/GenBank/DDBJ whole genome shotgun (WGS) entry which is preliminary data.</text>
</comment>
<dbReference type="GO" id="GO:0015074">
    <property type="term" value="P:DNA integration"/>
    <property type="evidence" value="ECO:0007669"/>
    <property type="project" value="InterPro"/>
</dbReference>
<feature type="region of interest" description="Disordered" evidence="2">
    <location>
        <begin position="106"/>
        <end position="135"/>
    </location>
</feature>
<dbReference type="SUPFAM" id="SSF56349">
    <property type="entry name" value="DNA breaking-rejoining enzymes"/>
    <property type="match status" value="1"/>
</dbReference>
<dbReference type="EMBL" id="SDEE01000547">
    <property type="protein sequence ID" value="RXW15484.1"/>
    <property type="molecule type" value="Genomic_DNA"/>
</dbReference>
<accession>A0A4Q2DAG1</accession>
<feature type="compositionally biased region" description="Basic residues" evidence="2">
    <location>
        <begin position="19"/>
        <end position="33"/>
    </location>
</feature>
<evidence type="ECO:0000313" key="4">
    <source>
        <dbReference type="Proteomes" id="UP000290288"/>
    </source>
</evidence>
<protein>
    <submittedName>
        <fullName evidence="3">Uncharacterized protein</fullName>
    </submittedName>
</protein>
<dbReference type="GO" id="GO:0003677">
    <property type="term" value="F:DNA binding"/>
    <property type="evidence" value="ECO:0007669"/>
    <property type="project" value="InterPro"/>
</dbReference>
<gene>
    <name evidence="3" type="ORF">EST38_g10371</name>
</gene>
<organism evidence="3 4">
    <name type="scientific">Candolleomyces aberdarensis</name>
    <dbReference type="NCBI Taxonomy" id="2316362"/>
    <lineage>
        <taxon>Eukaryota</taxon>
        <taxon>Fungi</taxon>
        <taxon>Dikarya</taxon>
        <taxon>Basidiomycota</taxon>
        <taxon>Agaricomycotina</taxon>
        <taxon>Agaricomycetes</taxon>
        <taxon>Agaricomycetidae</taxon>
        <taxon>Agaricales</taxon>
        <taxon>Agaricineae</taxon>
        <taxon>Psathyrellaceae</taxon>
        <taxon>Candolleomyces</taxon>
    </lineage>
</organism>